<dbReference type="OrthoDB" id="2353604at2"/>
<proteinExistence type="predicted"/>
<accession>E6U0W7</accession>
<gene>
    <name evidence="1" type="ordered locus">Bcell_2017</name>
</gene>
<sequence>MSKCNIDHSFEDVQNKLALQKKHIPKSLYEAIESYLNPSIPQLKLNELFHYLKKYDLVSPEERTVRNAGMQSLIE</sequence>
<dbReference type="AlphaFoldDB" id="E6U0W7"/>
<dbReference type="eggNOG" id="ENOG5033AYD">
    <property type="taxonomic scope" value="Bacteria"/>
</dbReference>
<dbReference type="KEGG" id="bco:Bcell_2017"/>
<protein>
    <recommendedName>
        <fullName evidence="3">Group-specific protein</fullName>
    </recommendedName>
</protein>
<dbReference type="HOGENOM" id="CLU_186638_0_0_9"/>
<evidence type="ECO:0008006" key="3">
    <source>
        <dbReference type="Google" id="ProtNLM"/>
    </source>
</evidence>
<name>E6U0W7_EVAC2</name>
<evidence type="ECO:0000313" key="2">
    <source>
        <dbReference type="Proteomes" id="UP000001401"/>
    </source>
</evidence>
<dbReference type="Proteomes" id="UP000001401">
    <property type="component" value="Chromosome"/>
</dbReference>
<dbReference type="EMBL" id="CP002394">
    <property type="protein sequence ID" value="ADU30279.1"/>
    <property type="molecule type" value="Genomic_DNA"/>
</dbReference>
<organism evidence="1 2">
    <name type="scientific">Evansella cellulosilytica (strain ATCC 21833 / DSM 2522 / FERM P-1141 / JCM 9156 / N-4)</name>
    <name type="common">Bacillus cellulosilyticus</name>
    <dbReference type="NCBI Taxonomy" id="649639"/>
    <lineage>
        <taxon>Bacteria</taxon>
        <taxon>Bacillati</taxon>
        <taxon>Bacillota</taxon>
        <taxon>Bacilli</taxon>
        <taxon>Bacillales</taxon>
        <taxon>Bacillaceae</taxon>
        <taxon>Evansella</taxon>
    </lineage>
</organism>
<dbReference type="RefSeq" id="WP_013488615.1">
    <property type="nucleotide sequence ID" value="NC_014829.1"/>
</dbReference>
<keyword evidence="2" id="KW-1185">Reference proteome</keyword>
<dbReference type="STRING" id="649639.Bcell_2017"/>
<reference evidence="1" key="1">
    <citation type="submission" date="2010-12" db="EMBL/GenBank/DDBJ databases">
        <title>Complete sequence of Bacillus cellulosilyticus DSM 2522.</title>
        <authorList>
            <consortium name="US DOE Joint Genome Institute"/>
            <person name="Lucas S."/>
            <person name="Copeland A."/>
            <person name="Lapidus A."/>
            <person name="Cheng J.-F."/>
            <person name="Bruce D."/>
            <person name="Goodwin L."/>
            <person name="Pitluck S."/>
            <person name="Chertkov O."/>
            <person name="Detter J.C."/>
            <person name="Han C."/>
            <person name="Tapia R."/>
            <person name="Land M."/>
            <person name="Hauser L."/>
            <person name="Jeffries C."/>
            <person name="Kyrpides N."/>
            <person name="Ivanova N."/>
            <person name="Mikhailova N."/>
            <person name="Brumm P."/>
            <person name="Mead D."/>
            <person name="Woyke T."/>
        </authorList>
    </citation>
    <scope>NUCLEOTIDE SEQUENCE [LARGE SCALE GENOMIC DNA]</scope>
    <source>
        <strain evidence="1">DSM 2522</strain>
    </source>
</reference>
<evidence type="ECO:0000313" key="1">
    <source>
        <dbReference type="EMBL" id="ADU30279.1"/>
    </source>
</evidence>